<keyword evidence="3" id="KW-0133">Cell shape</keyword>
<dbReference type="PANTHER" id="PTHR34654">
    <property type="entry name" value="UPF0109 PROTEIN SCO5592"/>
    <property type="match status" value="1"/>
</dbReference>
<dbReference type="PANTHER" id="PTHR34654:SF1">
    <property type="entry name" value="RNA-BINDING PROTEIN KHPA"/>
    <property type="match status" value="1"/>
</dbReference>
<dbReference type="GO" id="GO:0003723">
    <property type="term" value="F:RNA binding"/>
    <property type="evidence" value="ECO:0007669"/>
    <property type="project" value="UniProtKB-UniRule"/>
</dbReference>
<dbReference type="GO" id="GO:0071555">
    <property type="term" value="P:cell wall organization"/>
    <property type="evidence" value="ECO:0007669"/>
    <property type="project" value="UniProtKB-KW"/>
</dbReference>
<evidence type="ECO:0000256" key="4">
    <source>
        <dbReference type="SAM" id="MobiDB-lite"/>
    </source>
</evidence>
<comment type="function">
    <text evidence="3">A probable RNA chaperone. Forms a complex with KhpB which binds to cellular RNA and controls its expression. Plays a role in peptidoglycan (PG) homeostasis and cell length regulation.</text>
</comment>
<evidence type="ECO:0000313" key="6">
    <source>
        <dbReference type="Proteomes" id="UP000179010"/>
    </source>
</evidence>
<dbReference type="Gene3D" id="3.30.300.20">
    <property type="match status" value="1"/>
</dbReference>
<protein>
    <recommendedName>
        <fullName evidence="3">RNA-binding protein KhpA</fullName>
    </recommendedName>
    <alternativeName>
        <fullName evidence="3">KH-domain protein A</fullName>
    </alternativeName>
</protein>
<dbReference type="InterPro" id="IPR009019">
    <property type="entry name" value="KH_sf_prok-type"/>
</dbReference>
<dbReference type="Pfam" id="PF13083">
    <property type="entry name" value="KH_KhpA-B"/>
    <property type="match status" value="1"/>
</dbReference>
<reference evidence="5 6" key="1">
    <citation type="journal article" date="2016" name="Nat. Commun.">
        <title>Thousands of microbial genomes shed light on interconnected biogeochemical processes in an aquifer system.</title>
        <authorList>
            <person name="Anantharaman K."/>
            <person name="Brown C.T."/>
            <person name="Hug L.A."/>
            <person name="Sharon I."/>
            <person name="Castelle C.J."/>
            <person name="Probst A.J."/>
            <person name="Thomas B.C."/>
            <person name="Singh A."/>
            <person name="Wilkins M.J."/>
            <person name="Karaoz U."/>
            <person name="Brodie E.L."/>
            <person name="Williams K.H."/>
            <person name="Hubbard S.S."/>
            <person name="Banfield J.F."/>
        </authorList>
    </citation>
    <scope>NUCLEOTIDE SEQUENCE [LARGE SCALE GENOMIC DNA]</scope>
</reference>
<dbReference type="AlphaFoldDB" id="A0A1F4PPM1"/>
<dbReference type="GO" id="GO:0008360">
    <property type="term" value="P:regulation of cell shape"/>
    <property type="evidence" value="ECO:0007669"/>
    <property type="project" value="UniProtKB-KW"/>
</dbReference>
<dbReference type="STRING" id="1798539.A2994_00700"/>
<comment type="caution">
    <text evidence="5">The sequence shown here is derived from an EMBL/GenBank/DDBJ whole genome shotgun (WGS) entry which is preliminary data.</text>
</comment>
<dbReference type="SUPFAM" id="SSF54814">
    <property type="entry name" value="Prokaryotic type KH domain (KH-domain type II)"/>
    <property type="match status" value="1"/>
</dbReference>
<keyword evidence="3" id="KW-0961">Cell wall biogenesis/degradation</keyword>
<accession>A0A1F4PPM1</accession>
<proteinExistence type="inferred from homology"/>
<comment type="subcellular location">
    <subcellularLocation>
        <location evidence="3">Cytoplasm</location>
    </subcellularLocation>
</comment>
<gene>
    <name evidence="3" type="primary">khpA</name>
    <name evidence="5" type="ORF">A2994_00700</name>
</gene>
<name>A0A1F4PPM1_UNCK3</name>
<dbReference type="CDD" id="cd22533">
    <property type="entry name" value="KH-II_YlqC-like"/>
    <property type="match status" value="1"/>
</dbReference>
<keyword evidence="1 3" id="KW-0963">Cytoplasm</keyword>
<dbReference type="GO" id="GO:0009252">
    <property type="term" value="P:peptidoglycan biosynthetic process"/>
    <property type="evidence" value="ECO:0007669"/>
    <property type="project" value="UniProtKB-UniRule"/>
</dbReference>
<keyword evidence="3" id="KW-0143">Chaperone</keyword>
<sequence length="124" mass="13457">MADNDKAFVEYVVKAIVENPDKVKVERKVDEMGVLLELTVDPSDMGKIIGKEGRTAKAIRTLLRVLGAQLNARVNLKIIEPEGGLGRTSMANAESAETTETAEVAGDEPKTTTKDDLKDLSDEE</sequence>
<keyword evidence="2 3" id="KW-0694">RNA-binding</keyword>
<dbReference type="Proteomes" id="UP000179010">
    <property type="component" value="Unassembled WGS sequence"/>
</dbReference>
<feature type="region of interest" description="Disordered" evidence="4">
    <location>
        <begin position="84"/>
        <end position="124"/>
    </location>
</feature>
<evidence type="ECO:0000313" key="5">
    <source>
        <dbReference type="EMBL" id="OGB85530.1"/>
    </source>
</evidence>
<dbReference type="HAMAP" id="MF_00088">
    <property type="entry name" value="KhpA"/>
    <property type="match status" value="1"/>
</dbReference>
<feature type="compositionally biased region" description="Basic and acidic residues" evidence="4">
    <location>
        <begin position="107"/>
        <end position="124"/>
    </location>
</feature>
<comment type="similarity">
    <text evidence="3">Belongs to the KhpA RNA-binding protein family.</text>
</comment>
<comment type="subunit">
    <text evidence="3">Forms a complex with KhpB.</text>
</comment>
<evidence type="ECO:0000256" key="3">
    <source>
        <dbReference type="HAMAP-Rule" id="MF_00088"/>
    </source>
</evidence>
<feature type="compositionally biased region" description="Low complexity" evidence="4">
    <location>
        <begin position="88"/>
        <end position="103"/>
    </location>
</feature>
<evidence type="ECO:0000256" key="1">
    <source>
        <dbReference type="ARBA" id="ARBA00022490"/>
    </source>
</evidence>
<dbReference type="InterPro" id="IPR020627">
    <property type="entry name" value="KhpA"/>
</dbReference>
<dbReference type="GO" id="GO:0005737">
    <property type="term" value="C:cytoplasm"/>
    <property type="evidence" value="ECO:0007669"/>
    <property type="project" value="UniProtKB-SubCell"/>
</dbReference>
<organism evidence="5 6">
    <name type="scientific">candidate division Kazan bacterium RIFCSPLOWO2_01_FULL_48_13</name>
    <dbReference type="NCBI Taxonomy" id="1798539"/>
    <lineage>
        <taxon>Bacteria</taxon>
        <taxon>Bacteria division Kazan-3B-28</taxon>
    </lineage>
</organism>
<dbReference type="EMBL" id="METE01000002">
    <property type="protein sequence ID" value="OGB85530.1"/>
    <property type="molecule type" value="Genomic_DNA"/>
</dbReference>
<evidence type="ECO:0000256" key="2">
    <source>
        <dbReference type="ARBA" id="ARBA00022884"/>
    </source>
</evidence>
<dbReference type="InterPro" id="IPR015946">
    <property type="entry name" value="KH_dom-like_a/b"/>
</dbReference>